<dbReference type="EMBL" id="JAHOPB010000001">
    <property type="protein sequence ID" value="MBU8874071.1"/>
    <property type="molecule type" value="Genomic_DNA"/>
</dbReference>
<comment type="caution">
    <text evidence="2">The sequence shown here is derived from an EMBL/GenBank/DDBJ whole genome shotgun (WGS) entry which is preliminary data.</text>
</comment>
<feature type="domain" description="Mannose-6-phosphate isomerase type II C-terminal" evidence="1">
    <location>
        <begin position="12"/>
        <end position="119"/>
    </location>
</feature>
<reference evidence="2 3" key="1">
    <citation type="submission" date="2021-06" db="EMBL/GenBank/DDBJ databases">
        <authorList>
            <person name="Lee D.H."/>
        </authorList>
    </citation>
    <scope>NUCLEOTIDE SEQUENCE [LARGE SCALE GENOMIC DNA]</scope>
    <source>
        <strain evidence="2 3">MMS21-HV4-11</strain>
    </source>
</reference>
<dbReference type="InterPro" id="IPR051161">
    <property type="entry name" value="Mannose-6P_isomerase_type2"/>
</dbReference>
<protein>
    <submittedName>
        <fullName evidence="2">Phosphomannose isomerase type II C-terminal cupin domain</fullName>
    </submittedName>
</protein>
<evidence type="ECO:0000259" key="1">
    <source>
        <dbReference type="Pfam" id="PF01050"/>
    </source>
</evidence>
<dbReference type="RefSeq" id="WP_216958969.1">
    <property type="nucleotide sequence ID" value="NZ_JAHOPB010000001.1"/>
</dbReference>
<name>A0ABS6IID0_9HYPH</name>
<dbReference type="GO" id="GO:0016853">
    <property type="term" value="F:isomerase activity"/>
    <property type="evidence" value="ECO:0007669"/>
    <property type="project" value="UniProtKB-KW"/>
</dbReference>
<evidence type="ECO:0000313" key="3">
    <source>
        <dbReference type="Proteomes" id="UP000727907"/>
    </source>
</evidence>
<organism evidence="2 3">
    <name type="scientific">Reyranella humidisoli</name>
    <dbReference type="NCBI Taxonomy" id="2849149"/>
    <lineage>
        <taxon>Bacteria</taxon>
        <taxon>Pseudomonadati</taxon>
        <taxon>Pseudomonadota</taxon>
        <taxon>Alphaproteobacteria</taxon>
        <taxon>Hyphomicrobiales</taxon>
        <taxon>Reyranellaceae</taxon>
        <taxon>Reyranella</taxon>
    </lineage>
</organism>
<dbReference type="Pfam" id="PF01050">
    <property type="entry name" value="MannoseP_isomer"/>
    <property type="match status" value="1"/>
</dbReference>
<dbReference type="PANTHER" id="PTHR46390:SF1">
    <property type="entry name" value="MANNOSE-1-PHOSPHATE GUANYLYLTRANSFERASE"/>
    <property type="match status" value="1"/>
</dbReference>
<dbReference type="Proteomes" id="UP000727907">
    <property type="component" value="Unassembled WGS sequence"/>
</dbReference>
<keyword evidence="3" id="KW-1185">Reference proteome</keyword>
<keyword evidence="2" id="KW-0413">Isomerase</keyword>
<dbReference type="CDD" id="cd02213">
    <property type="entry name" value="cupin_PMI_typeII_C"/>
    <property type="match status" value="1"/>
</dbReference>
<dbReference type="PANTHER" id="PTHR46390">
    <property type="entry name" value="MANNOSE-1-PHOSPHATE GUANYLYLTRANSFERASE"/>
    <property type="match status" value="1"/>
</dbReference>
<sequence>MQFSAVEHRSIATPVVRPWGAYESIAADPGYQVKRIVVAPGGSLSRQRHSQRAEHWVVVQGTAIVEVDGVERELHPDQSVYIPLRAIHRLTNRTDRPLVLIEVQCGDYVGEDDIERFDDVYGRV</sequence>
<evidence type="ECO:0000313" key="2">
    <source>
        <dbReference type="EMBL" id="MBU8874071.1"/>
    </source>
</evidence>
<proteinExistence type="predicted"/>
<dbReference type="InterPro" id="IPR001538">
    <property type="entry name" value="Man6P_isomerase-2_C"/>
</dbReference>
<gene>
    <name evidence="2" type="ORF">KQ910_09870</name>
</gene>
<accession>A0ABS6IID0</accession>